<comment type="caution">
    <text evidence="2">The sequence shown here is derived from an EMBL/GenBank/DDBJ whole genome shotgun (WGS) entry which is preliminary data.</text>
</comment>
<evidence type="ECO:0000313" key="2">
    <source>
        <dbReference type="EMBL" id="KAG6381999.1"/>
    </source>
</evidence>
<dbReference type="Proteomes" id="UP000683000">
    <property type="component" value="Unassembled WGS sequence"/>
</dbReference>
<organism evidence="2 3">
    <name type="scientific">Boletus reticuloceps</name>
    <dbReference type="NCBI Taxonomy" id="495285"/>
    <lineage>
        <taxon>Eukaryota</taxon>
        <taxon>Fungi</taxon>
        <taxon>Dikarya</taxon>
        <taxon>Basidiomycota</taxon>
        <taxon>Agaricomycotina</taxon>
        <taxon>Agaricomycetes</taxon>
        <taxon>Agaricomycetidae</taxon>
        <taxon>Boletales</taxon>
        <taxon>Boletineae</taxon>
        <taxon>Boletaceae</taxon>
        <taxon>Boletoideae</taxon>
        <taxon>Boletus</taxon>
    </lineage>
</organism>
<name>A0A8I2YYR6_9AGAM</name>
<sequence length="439" mass="47097">MAGPDSSHGVSRVVQHKDFYLRGGDVTSLSVSTFASPSLLGANLFQPEQQQQQHAGNEQPGSTDGNAFTLEETTSEDFARFLWVFYNPKYSLYDAPLDTWLSVLKLANRWTFDSVKELSVRELEKLEIEPIEKIAIYHKFNISRLYLVPSYIAVCKRDKSLSFSEGMNLGMETVLRIAEARERLRLQASESGVRSPTFEDFEDNEVETLVREIFNLGSRPTSPTHATSPASGVNGAANGTPFKLNSAPLGNPLKANAGARANGGSAADPRGSSVNSMASIGSVLARQESATSTATPPPATQPTGSPATVPQRTGPPEQRPPVPPVKTTSPSQPATTPLATEKAKEQENPKSGGGLLIRDLPQADSSQVSSSHDVPISRPVVSPTEHSVAVTAKSKDNVNDAEKDKPIKDNDVTNVPSDNEAFKQGGRRKAPKAARGGNK</sequence>
<feature type="region of interest" description="Disordered" evidence="1">
    <location>
        <begin position="217"/>
        <end position="439"/>
    </location>
</feature>
<evidence type="ECO:0000256" key="1">
    <source>
        <dbReference type="SAM" id="MobiDB-lite"/>
    </source>
</evidence>
<keyword evidence="3" id="KW-1185">Reference proteome</keyword>
<reference evidence="2" key="1">
    <citation type="submission" date="2021-03" db="EMBL/GenBank/DDBJ databases">
        <title>Evolutionary innovations through gain and loss of genes in the ectomycorrhizal Boletales.</title>
        <authorList>
            <person name="Wu G."/>
            <person name="Miyauchi S."/>
            <person name="Morin E."/>
            <person name="Yang Z.-L."/>
            <person name="Xu J."/>
            <person name="Martin F.M."/>
        </authorList>
    </citation>
    <scope>NUCLEOTIDE SEQUENCE</scope>
    <source>
        <strain evidence="2">BR01</strain>
    </source>
</reference>
<feature type="compositionally biased region" description="Basic and acidic residues" evidence="1">
    <location>
        <begin position="393"/>
        <end position="411"/>
    </location>
</feature>
<feature type="compositionally biased region" description="Polar residues" evidence="1">
    <location>
        <begin position="218"/>
        <end position="231"/>
    </location>
</feature>
<feature type="compositionally biased region" description="Low complexity" evidence="1">
    <location>
        <begin position="255"/>
        <end position="267"/>
    </location>
</feature>
<gene>
    <name evidence="2" type="ORF">JVT61DRAFT_630</name>
</gene>
<protein>
    <recommendedName>
        <fullName evidence="4">BTB domain-containing protein</fullName>
    </recommendedName>
</protein>
<dbReference type="OrthoDB" id="2593747at2759"/>
<evidence type="ECO:0000313" key="3">
    <source>
        <dbReference type="Proteomes" id="UP000683000"/>
    </source>
</evidence>
<feature type="compositionally biased region" description="Basic residues" evidence="1">
    <location>
        <begin position="425"/>
        <end position="439"/>
    </location>
</feature>
<dbReference type="EMBL" id="JAGFBS010000001">
    <property type="protein sequence ID" value="KAG6381999.1"/>
    <property type="molecule type" value="Genomic_DNA"/>
</dbReference>
<proteinExistence type="predicted"/>
<feature type="compositionally biased region" description="Polar residues" evidence="1">
    <location>
        <begin position="54"/>
        <end position="66"/>
    </location>
</feature>
<dbReference type="AlphaFoldDB" id="A0A8I2YYR6"/>
<accession>A0A8I2YYR6</accession>
<evidence type="ECO:0008006" key="4">
    <source>
        <dbReference type="Google" id="ProtNLM"/>
    </source>
</evidence>
<feature type="region of interest" description="Disordered" evidence="1">
    <location>
        <begin position="48"/>
        <end position="68"/>
    </location>
</feature>
<feature type="compositionally biased region" description="Polar residues" evidence="1">
    <location>
        <begin position="363"/>
        <end position="372"/>
    </location>
</feature>